<evidence type="ECO:0000256" key="4">
    <source>
        <dbReference type="ARBA" id="ARBA00022475"/>
    </source>
</evidence>
<dbReference type="GO" id="GO:0005886">
    <property type="term" value="C:plasma membrane"/>
    <property type="evidence" value="ECO:0007669"/>
    <property type="project" value="UniProtKB-SubCell"/>
</dbReference>
<evidence type="ECO:0000256" key="1">
    <source>
        <dbReference type="ARBA" id="ARBA00004651"/>
    </source>
</evidence>
<evidence type="ECO:0000256" key="5">
    <source>
        <dbReference type="ARBA" id="ARBA00022692"/>
    </source>
</evidence>
<evidence type="ECO:0000256" key="6">
    <source>
        <dbReference type="ARBA" id="ARBA00022989"/>
    </source>
</evidence>
<feature type="transmembrane region" description="Helical" evidence="8">
    <location>
        <begin position="516"/>
        <end position="534"/>
    </location>
</feature>
<feature type="transmembrane region" description="Helical" evidence="8">
    <location>
        <begin position="303"/>
        <end position="324"/>
    </location>
</feature>
<dbReference type="SUPFAM" id="SSF81345">
    <property type="entry name" value="ABC transporter involved in vitamin B12 uptake, BtuC"/>
    <property type="match status" value="2"/>
</dbReference>
<proteinExistence type="inferred from homology"/>
<feature type="transmembrane region" description="Helical" evidence="8">
    <location>
        <begin position="248"/>
        <end position="264"/>
    </location>
</feature>
<feature type="transmembrane region" description="Helical" evidence="8">
    <location>
        <begin position="605"/>
        <end position="622"/>
    </location>
</feature>
<dbReference type="RefSeq" id="WP_074864446.1">
    <property type="nucleotide sequence ID" value="NZ_FOAS01000002.1"/>
</dbReference>
<feature type="transmembrane region" description="Helical" evidence="8">
    <location>
        <begin position="51"/>
        <end position="77"/>
    </location>
</feature>
<dbReference type="Proteomes" id="UP000185766">
    <property type="component" value="Unassembled WGS sequence"/>
</dbReference>
<feature type="transmembrane region" description="Helical" evidence="8">
    <location>
        <begin position="89"/>
        <end position="112"/>
    </location>
</feature>
<feature type="transmembrane region" description="Helical" evidence="8">
    <location>
        <begin position="386"/>
        <end position="407"/>
    </location>
</feature>
<dbReference type="InterPro" id="IPR037294">
    <property type="entry name" value="ABC_BtuC-like"/>
</dbReference>
<feature type="transmembrane region" description="Helical" evidence="8">
    <location>
        <begin position="628"/>
        <end position="648"/>
    </location>
</feature>
<dbReference type="Pfam" id="PF01032">
    <property type="entry name" value="FecCD"/>
    <property type="match status" value="2"/>
</dbReference>
<sequence>MTPSVRLPLLGSGLFLLCAGLLAAQVGQVLPWQEWLTSLRQPSNDDYRQLLIWYSLLPRLTAGALAGAALALAGLVLQQVLRNPIASPSTLGIAGGAQLAMAAGSLFLPASLNPGNEWLALIGGLGALALVLSLAWGRQLSPLAVVLAGLVVGLYCGALSGALILLHEQRLSGLFLWGAGSLNQQDWSAVSFLWPRLLIGALAIVLISRPLGLLALQDEQARGLGIPLFWLRLAALLAAVWLCACITSALGVFAFIGLAGPALARLLGARRFSQQLFWAPLCGALILTLTDQALQWAEQLGSGWLPTGAATALIGAPLLLWLLPQVRGLNGGQDSLALNTRPARIGLKGLSALLVGILLLALFSGAGQAHWLIDTTSWAQTLPWRLPRVLAALAAGILLALAGTVLQRLANNPLASPEVLGISAGSALGLIALVLLWADAGRSAQLLAGAVGSALTLGFLLSLSRRSQYSPQRLLLAGIAIAALLDAVLHLLLASGDPRLQPLLFWLAGSTYHTSLTQSLSLLALALVLGALCWAGSRWLTLLGLGAEAARGLGLNLGKARLSLLSLAALLTASATLLIGPLSFIGLMAPHMARLLGAQRVRQQLLIGSLIGACLMVLADWLGRNVLYPFQLPAGLLATLVGGLYFLIGLRGGRAQ</sequence>
<feature type="transmembrane region" description="Helical" evidence="8">
    <location>
        <begin position="223"/>
        <end position="242"/>
    </location>
</feature>
<feature type="transmembrane region" description="Helical" evidence="8">
    <location>
        <begin position="564"/>
        <end position="585"/>
    </location>
</feature>
<keyword evidence="10" id="KW-1185">Reference proteome</keyword>
<feature type="transmembrane region" description="Helical" evidence="8">
    <location>
        <begin position="475"/>
        <end position="496"/>
    </location>
</feature>
<feature type="transmembrane region" description="Helical" evidence="8">
    <location>
        <begin position="118"/>
        <end position="136"/>
    </location>
</feature>
<name>A0A1H7GFM0_9GAMM</name>
<evidence type="ECO:0000313" key="9">
    <source>
        <dbReference type="EMBL" id="SEK34585.1"/>
    </source>
</evidence>
<dbReference type="GO" id="GO:0022857">
    <property type="term" value="F:transmembrane transporter activity"/>
    <property type="evidence" value="ECO:0007669"/>
    <property type="project" value="InterPro"/>
</dbReference>
<keyword evidence="4" id="KW-1003">Cell membrane</keyword>
<dbReference type="STRING" id="1429083.GCA_001885685_02865"/>
<accession>A0A1H7GFM0</accession>
<evidence type="ECO:0000256" key="3">
    <source>
        <dbReference type="ARBA" id="ARBA00022448"/>
    </source>
</evidence>
<feature type="transmembrane region" description="Helical" evidence="8">
    <location>
        <begin position="419"/>
        <end position="438"/>
    </location>
</feature>
<gene>
    <name evidence="9" type="ORF">SAMN05216214_10211</name>
</gene>
<dbReference type="PANTHER" id="PTHR30472">
    <property type="entry name" value="FERRIC ENTEROBACTIN TRANSPORT SYSTEM PERMEASE PROTEIN"/>
    <property type="match status" value="1"/>
</dbReference>
<protein>
    <submittedName>
        <fullName evidence="9">Iron complex transport system permease protein</fullName>
    </submittedName>
</protein>
<comment type="similarity">
    <text evidence="2">Belongs to the binding-protein-dependent transport system permease family. FecCD subfamily.</text>
</comment>
<evidence type="ECO:0000256" key="7">
    <source>
        <dbReference type="ARBA" id="ARBA00023136"/>
    </source>
</evidence>
<comment type="subcellular location">
    <subcellularLocation>
        <location evidence="1">Cell membrane</location>
        <topology evidence="1">Multi-pass membrane protein</topology>
    </subcellularLocation>
</comment>
<dbReference type="GO" id="GO:0033214">
    <property type="term" value="P:siderophore-iron import into cell"/>
    <property type="evidence" value="ECO:0007669"/>
    <property type="project" value="TreeGrafter"/>
</dbReference>
<dbReference type="InterPro" id="IPR000522">
    <property type="entry name" value="ABC_transptr_permease_BtuC"/>
</dbReference>
<keyword evidence="3" id="KW-0813">Transport</keyword>
<evidence type="ECO:0000313" key="10">
    <source>
        <dbReference type="Proteomes" id="UP000185766"/>
    </source>
</evidence>
<dbReference type="NCBIfam" id="NF007866">
    <property type="entry name" value="PRK10577.1-2"/>
    <property type="match status" value="1"/>
</dbReference>
<reference evidence="9 10" key="1">
    <citation type="submission" date="2016-10" db="EMBL/GenBank/DDBJ databases">
        <authorList>
            <person name="de Groot N.N."/>
        </authorList>
    </citation>
    <scope>NUCLEOTIDE SEQUENCE [LARGE SCALE GENOMIC DNA]</scope>
    <source>
        <strain evidence="9 10">JCM 19513</strain>
    </source>
</reference>
<feature type="transmembrane region" description="Helical" evidence="8">
    <location>
        <begin position="197"/>
        <end position="216"/>
    </location>
</feature>
<dbReference type="Gene3D" id="1.10.3470.10">
    <property type="entry name" value="ABC transporter involved in vitamin B12 uptake, BtuC"/>
    <property type="match status" value="2"/>
</dbReference>
<keyword evidence="5 8" id="KW-0812">Transmembrane</keyword>
<keyword evidence="7 8" id="KW-0472">Membrane</keyword>
<dbReference type="EMBL" id="FOAS01000002">
    <property type="protein sequence ID" value="SEK34585.1"/>
    <property type="molecule type" value="Genomic_DNA"/>
</dbReference>
<feature type="transmembrane region" description="Helical" evidence="8">
    <location>
        <begin position="444"/>
        <end position="463"/>
    </location>
</feature>
<feature type="transmembrane region" description="Helical" evidence="8">
    <location>
        <begin position="276"/>
        <end position="297"/>
    </location>
</feature>
<evidence type="ECO:0000256" key="8">
    <source>
        <dbReference type="SAM" id="Phobius"/>
    </source>
</evidence>
<dbReference type="CDD" id="cd06550">
    <property type="entry name" value="TM_ABC_iron-siderophores_like"/>
    <property type="match status" value="2"/>
</dbReference>
<keyword evidence="6 8" id="KW-1133">Transmembrane helix</keyword>
<feature type="transmembrane region" description="Helical" evidence="8">
    <location>
        <begin position="345"/>
        <end position="366"/>
    </location>
</feature>
<dbReference type="PANTHER" id="PTHR30472:SF37">
    <property type="entry name" value="FE(3+) DICITRATE TRANSPORT SYSTEM PERMEASE PROTEIN FECD-RELATED"/>
    <property type="match status" value="1"/>
</dbReference>
<evidence type="ECO:0000256" key="2">
    <source>
        <dbReference type="ARBA" id="ARBA00007935"/>
    </source>
</evidence>
<feature type="transmembrane region" description="Helical" evidence="8">
    <location>
        <begin position="143"/>
        <end position="166"/>
    </location>
</feature>
<dbReference type="AlphaFoldDB" id="A0A1H7GFM0"/>
<organism evidence="9 10">
    <name type="scientific">Atopomonas hussainii</name>
    <dbReference type="NCBI Taxonomy" id="1429083"/>
    <lineage>
        <taxon>Bacteria</taxon>
        <taxon>Pseudomonadati</taxon>
        <taxon>Pseudomonadota</taxon>
        <taxon>Gammaproteobacteria</taxon>
        <taxon>Pseudomonadales</taxon>
        <taxon>Pseudomonadaceae</taxon>
        <taxon>Atopomonas</taxon>
    </lineage>
</organism>